<protein>
    <recommendedName>
        <fullName evidence="3">Asp23/Gls24 family envelope stress response protein</fullName>
    </recommendedName>
</protein>
<gene>
    <name evidence="1" type="ORF">HW270_04200</name>
</gene>
<evidence type="ECO:0000313" key="1">
    <source>
        <dbReference type="EMBL" id="NWO23283.1"/>
    </source>
</evidence>
<dbReference type="EMBL" id="JABXYR010000001">
    <property type="protein sequence ID" value="NWO23283.1"/>
    <property type="molecule type" value="Genomic_DNA"/>
</dbReference>
<dbReference type="AlphaFoldDB" id="A0A7Y9B0N2"/>
<sequence length="292" mass="33640">MKVYSFTGKSGTGKSYQAIRVAKENGVPAIIDDGLLIYRNKIVAGSSAKKCESRAKAMRTALFNYEDQRNDVQKKIKALKIKRILVLGTSDRMVDIITDTLELPRAVKRLYIEDFTSAGERRIASDRRNNHGEHVIPAPMGDLKRDFAGYFMNPQRFIRNLTLSNDETDGYEKTVVMPQYSFNGNYTINENVVRDIIRIVSRQYGRNIKVTNYYNNSRTGSFVIVLDLKIRKTVDCMRSCINLQRDVKRSVESMTSFQVKRVDLNIKELVLDREITGGLRKRKENIERRHNN</sequence>
<reference evidence="1 2" key="1">
    <citation type="submission" date="2020-06" db="EMBL/GenBank/DDBJ databases">
        <title>Mogibacterium timidum strain W9173 genomic sequence.</title>
        <authorList>
            <person name="Wade W.G."/>
            <person name="Johnston C.D."/>
            <person name="Chen T."/>
            <person name="Dewhirst F.E."/>
        </authorList>
    </citation>
    <scope>NUCLEOTIDE SEQUENCE [LARGE SCALE GENOMIC DNA]</scope>
    <source>
        <strain evidence="1 2">W9173</strain>
    </source>
</reference>
<evidence type="ECO:0000313" key="2">
    <source>
        <dbReference type="Proteomes" id="UP000526307"/>
    </source>
</evidence>
<name>A0A7Y9B0N2_9FIRM</name>
<accession>A0A7Y9B0N2</accession>
<evidence type="ECO:0008006" key="3">
    <source>
        <dbReference type="Google" id="ProtNLM"/>
    </source>
</evidence>
<dbReference type="InterPro" id="IPR027417">
    <property type="entry name" value="P-loop_NTPase"/>
</dbReference>
<comment type="caution">
    <text evidence="1">The sequence shown here is derived from an EMBL/GenBank/DDBJ whole genome shotgun (WGS) entry which is preliminary data.</text>
</comment>
<proteinExistence type="predicted"/>
<dbReference type="Proteomes" id="UP000526307">
    <property type="component" value="Unassembled WGS sequence"/>
</dbReference>
<dbReference type="RefSeq" id="WP_009644301.1">
    <property type="nucleotide sequence ID" value="NZ_CALIBD010000058.1"/>
</dbReference>
<dbReference type="SUPFAM" id="SSF52540">
    <property type="entry name" value="P-loop containing nucleoside triphosphate hydrolases"/>
    <property type="match status" value="1"/>
</dbReference>
<organism evidence="1 2">
    <name type="scientific">Mogibacterium timidum</name>
    <dbReference type="NCBI Taxonomy" id="35519"/>
    <lineage>
        <taxon>Bacteria</taxon>
        <taxon>Bacillati</taxon>
        <taxon>Bacillota</taxon>
        <taxon>Clostridia</taxon>
        <taxon>Peptostreptococcales</taxon>
        <taxon>Anaerovoracaceae</taxon>
        <taxon>Mogibacterium</taxon>
    </lineage>
</organism>
<keyword evidence="2" id="KW-1185">Reference proteome</keyword>